<keyword evidence="3" id="KW-1185">Reference proteome</keyword>
<dbReference type="InterPro" id="IPR011777">
    <property type="entry name" value="Geranylgeranyl_Rdtase_fam"/>
</dbReference>
<proteinExistence type="predicted"/>
<evidence type="ECO:0000259" key="1">
    <source>
        <dbReference type="Pfam" id="PF01494"/>
    </source>
</evidence>
<dbReference type="Proteomes" id="UP000076976">
    <property type="component" value="Unassembled WGS sequence"/>
</dbReference>
<dbReference type="Gene3D" id="3.50.50.60">
    <property type="entry name" value="FAD/NAD(P)-binding domain"/>
    <property type="match status" value="1"/>
</dbReference>
<organism evidence="2 3">
    <name type="scientific">Janibacter melonis</name>
    <dbReference type="NCBI Taxonomy" id="262209"/>
    <lineage>
        <taxon>Bacteria</taxon>
        <taxon>Bacillati</taxon>
        <taxon>Actinomycetota</taxon>
        <taxon>Actinomycetes</taxon>
        <taxon>Micrococcales</taxon>
        <taxon>Intrasporangiaceae</taxon>
        <taxon>Janibacter</taxon>
    </lineage>
</organism>
<dbReference type="PANTHER" id="PTHR42685">
    <property type="entry name" value="GERANYLGERANYL DIPHOSPHATE REDUCTASE"/>
    <property type="match status" value="1"/>
</dbReference>
<dbReference type="EMBL" id="LQZG01000001">
    <property type="protein sequence ID" value="OAB88952.1"/>
    <property type="molecule type" value="Genomic_DNA"/>
</dbReference>
<comment type="caution">
    <text evidence="2">The sequence shown here is derived from an EMBL/GenBank/DDBJ whole genome shotgun (WGS) entry which is preliminary data.</text>
</comment>
<dbReference type="NCBIfam" id="TIGR02032">
    <property type="entry name" value="GG-red-SF"/>
    <property type="match status" value="1"/>
</dbReference>
<dbReference type="GO" id="GO:0071949">
    <property type="term" value="F:FAD binding"/>
    <property type="evidence" value="ECO:0007669"/>
    <property type="project" value="InterPro"/>
</dbReference>
<name>A0A176QGZ6_9MICO</name>
<evidence type="ECO:0000313" key="3">
    <source>
        <dbReference type="Proteomes" id="UP000076976"/>
    </source>
</evidence>
<keyword evidence="2" id="KW-0456">Lyase</keyword>
<dbReference type="InterPro" id="IPR050407">
    <property type="entry name" value="Geranylgeranyl_reductase"/>
</dbReference>
<dbReference type="GO" id="GO:0016829">
    <property type="term" value="F:lyase activity"/>
    <property type="evidence" value="ECO:0007669"/>
    <property type="project" value="UniProtKB-KW"/>
</dbReference>
<dbReference type="STRING" id="262209.AWH69_04095"/>
<dbReference type="PANTHER" id="PTHR42685:SF22">
    <property type="entry name" value="CONDITIONED MEDIUM FACTOR RECEPTOR 1"/>
    <property type="match status" value="1"/>
</dbReference>
<dbReference type="SUPFAM" id="SSF51905">
    <property type="entry name" value="FAD/NAD(P)-binding domain"/>
    <property type="match status" value="1"/>
</dbReference>
<sequence length="383" mass="40970">MTTTDEWDVVVVGAGPAGSITALAALHERPGARVLLLDRADFPRDKSCGDGVAPHVLDVLDAVGASDVAADLRREHRPIGTLELALGDLSSTREMRRPALVIPRERLDARLVEAAVAAGAVLRRHRVRDVQVEADGVVVDGETRARVLVGADGAQSQVRRSLGLTLPGRLALGLRGYAPTPPGRVGRQVIRFAQDRQPSYAWAFDRGDGWSNVGYGEILRDRRDRPTHALMRERLEDLLPGSTEDAQSWRGHHLPLSTARWGSVQPDGRVLLVGDAAGLINPMTGEGIYYAAVTGQVAGRAAARVDEGGDPGRGYRSEVRRRLRANLVSTAVGGKVASHPFVLAAGLRAAAADQRVFDDLVELGLGPGRLTPRVVAGLVRHAR</sequence>
<dbReference type="InterPro" id="IPR002938">
    <property type="entry name" value="FAD-bd"/>
</dbReference>
<dbReference type="RefSeq" id="WP_068271839.1">
    <property type="nucleotide sequence ID" value="NZ_LQZG01000001.1"/>
</dbReference>
<dbReference type="PRINTS" id="PR00420">
    <property type="entry name" value="RNGMNOXGNASE"/>
</dbReference>
<dbReference type="AlphaFoldDB" id="A0A176QGZ6"/>
<protein>
    <submittedName>
        <fullName evidence="2">Hyaluronate lyase</fullName>
    </submittedName>
</protein>
<dbReference type="InterPro" id="IPR036188">
    <property type="entry name" value="FAD/NAD-bd_sf"/>
</dbReference>
<dbReference type="GO" id="GO:0016628">
    <property type="term" value="F:oxidoreductase activity, acting on the CH-CH group of donors, NAD or NADP as acceptor"/>
    <property type="evidence" value="ECO:0007669"/>
    <property type="project" value="InterPro"/>
</dbReference>
<dbReference type="Pfam" id="PF01494">
    <property type="entry name" value="FAD_binding_3"/>
    <property type="match status" value="1"/>
</dbReference>
<accession>A0A176QGZ6</accession>
<reference evidence="2 3" key="1">
    <citation type="submission" date="2016-01" db="EMBL/GenBank/DDBJ databases">
        <title>Janibacter melonis strain CD11_4 genome sequencing and assembly.</title>
        <authorList>
            <person name="Nair G.R."/>
            <person name="Kaur G."/>
            <person name="Chander A.M."/>
            <person name="Mayilraj S."/>
        </authorList>
    </citation>
    <scope>NUCLEOTIDE SEQUENCE [LARGE SCALE GENOMIC DNA]</scope>
    <source>
        <strain evidence="2 3">CD11-4</strain>
    </source>
</reference>
<evidence type="ECO:0000313" key="2">
    <source>
        <dbReference type="EMBL" id="OAB88952.1"/>
    </source>
</evidence>
<gene>
    <name evidence="2" type="ORF">AWH69_04095</name>
</gene>
<feature type="domain" description="FAD-binding" evidence="1">
    <location>
        <begin position="7"/>
        <end position="288"/>
    </location>
</feature>